<evidence type="ECO:0000256" key="3">
    <source>
        <dbReference type="ARBA" id="ARBA00022801"/>
    </source>
</evidence>
<evidence type="ECO:0000313" key="7">
    <source>
        <dbReference type="EMBL" id="MDF1611906.1"/>
    </source>
</evidence>
<keyword evidence="2 5" id="KW-0645">Protease</keyword>
<gene>
    <name evidence="7" type="ORF">P0M35_07075</name>
</gene>
<keyword evidence="3 5" id="KW-0378">Hydrolase</keyword>
<comment type="similarity">
    <text evidence="1 5">Belongs to the peptidase S8 family.</text>
</comment>
<evidence type="ECO:0000259" key="6">
    <source>
        <dbReference type="Pfam" id="PF00082"/>
    </source>
</evidence>
<dbReference type="SUPFAM" id="SSF52743">
    <property type="entry name" value="Subtilisin-like"/>
    <property type="match status" value="1"/>
</dbReference>
<feature type="domain" description="Peptidase S8/S53" evidence="6">
    <location>
        <begin position="150"/>
        <end position="409"/>
    </location>
</feature>
<keyword evidence="4 5" id="KW-0720">Serine protease</keyword>
<dbReference type="Proteomes" id="UP001221302">
    <property type="component" value="Unassembled WGS sequence"/>
</dbReference>
<sequence>MKKLFLVLLIATSIFGQDIIQKGNKYYLSNTLIIKFKEGVQVEQFKSSLSKKVFGNLYFTQLKQIYPATQLQKSSSERNIERIYLAAYNTNEDPVELSKKISKSKFVEYAEPKYIHRVVTFAPNDSLINFQGNLFKINAPQAWDYTKGDSSVIIAIVDTGVDWDHPDLYGNIYKKNDGKILGVDLGGANGIPDDDPREDTAPNNVNSYHGTHVAGIASAVSNNKIGIASIGYNCSLMPVKVSRDDKRDASGYPFIYYGVEGIKWAADNGAKIINCSWGSTSKSQYEQEIINYATAKGCLIVAAAGNDGMLTDFYPASYKNVLSVVWNDINDVKNSKGNYGYNTDVSAPGTFILSTWPQKAPINNLYNSISGSSMASPLVAGLAGLVASKFKNYSALQIGEQIRATCDDVSFLNDPDKKYLIGKGRINALNAVSNPNAISVRATNISFIDKGNGNGLFEKNETINVKIKLTNYLSPVNNLLISLETADSSVSIINSSQSVSISSIQTMQVDSSNVNFSFTILPNSKYNHTVNFMLKFTANNYEDYQWFSVRINPTYETMNANRIELSITSKGALAFNDYPDNTEGVGFKYEGGDNLMFEGAFMYGVSESKVMDAARSLKVQSTDFNMIKPIAVSNEQLYQKSKTIFNDDGAGYNKLGIETKQTAFSFRNEPNDRFIIIEYLLTNKSSIDINNLYAGLFYDWDMPAENPIADTTAYDYNYNFAYAKHKDSKVLNTIVASALILSTNCNFYPIDNAATSGDVRLFDSDEFTDREKWITLSSGIVNKDVGYSDISFVVSGGPFNIKANRFLRLAFVLAADTSYKNLQQSIVQSRKKYLEMISNVEDRNELPTEFVLYQNYPNPFSARGRSAFGGNPTTTIKYSIPAVILRQASLSADSAQDDNVMVSQPDRQAGMSNHDNFVTLKVYDILGREVATLVNEYQKPGNYSVEFRVLSSELSSGVYFYRLTVENPNNPGKVFIQTKKMVIIK</sequence>
<dbReference type="Gene3D" id="2.60.40.4070">
    <property type="match status" value="1"/>
</dbReference>
<dbReference type="InterPro" id="IPR022398">
    <property type="entry name" value="Peptidase_S8_His-AS"/>
</dbReference>
<evidence type="ECO:0000256" key="5">
    <source>
        <dbReference type="PROSITE-ProRule" id="PRU01240"/>
    </source>
</evidence>
<evidence type="ECO:0000256" key="4">
    <source>
        <dbReference type="ARBA" id="ARBA00022825"/>
    </source>
</evidence>
<dbReference type="PROSITE" id="PS00136">
    <property type="entry name" value="SUBTILASE_ASP"/>
    <property type="match status" value="1"/>
</dbReference>
<dbReference type="EMBL" id="JARGDL010000008">
    <property type="protein sequence ID" value="MDF1611906.1"/>
    <property type="molecule type" value="Genomic_DNA"/>
</dbReference>
<feature type="active site" description="Charge relay system" evidence="5">
    <location>
        <position position="158"/>
    </location>
</feature>
<evidence type="ECO:0000313" key="8">
    <source>
        <dbReference type="Proteomes" id="UP001221302"/>
    </source>
</evidence>
<feature type="active site" description="Charge relay system" evidence="5">
    <location>
        <position position="373"/>
    </location>
</feature>
<dbReference type="GO" id="GO:0006508">
    <property type="term" value="P:proteolysis"/>
    <property type="evidence" value="ECO:0007669"/>
    <property type="project" value="UniProtKB-KW"/>
</dbReference>
<dbReference type="RefSeq" id="WP_321535674.1">
    <property type="nucleotide sequence ID" value="NZ_JARGDL010000008.1"/>
</dbReference>
<dbReference type="PROSITE" id="PS51892">
    <property type="entry name" value="SUBTILASE"/>
    <property type="match status" value="1"/>
</dbReference>
<reference evidence="7" key="1">
    <citation type="submission" date="2023-03" db="EMBL/GenBank/DDBJ databases">
        <title>Stygiobacter electus gen. nov., sp. nov., facultatively anaerobic thermotolerant bacterium of the class Ignavibacteria from a well of Yessentuki mineral water deposit.</title>
        <authorList>
            <person name="Podosokorskaya O.A."/>
            <person name="Elcheninov A.G."/>
            <person name="Petrova N.F."/>
            <person name="Zavarzina D.G."/>
            <person name="Kublanov I.V."/>
            <person name="Merkel A.Y."/>
        </authorList>
    </citation>
    <scope>NUCLEOTIDE SEQUENCE</scope>
    <source>
        <strain evidence="7">09-Me</strain>
    </source>
</reference>
<dbReference type="PROSITE" id="PS00137">
    <property type="entry name" value="SUBTILASE_HIS"/>
    <property type="match status" value="1"/>
</dbReference>
<dbReference type="PRINTS" id="PR00723">
    <property type="entry name" value="SUBTILISIN"/>
</dbReference>
<dbReference type="Pfam" id="PF00082">
    <property type="entry name" value="Peptidase_S8"/>
    <property type="match status" value="1"/>
</dbReference>
<organism evidence="7 8">
    <name type="scientific">Stygiobacter electus</name>
    <dbReference type="NCBI Taxonomy" id="3032292"/>
    <lineage>
        <taxon>Bacteria</taxon>
        <taxon>Pseudomonadati</taxon>
        <taxon>Ignavibacteriota</taxon>
        <taxon>Ignavibacteria</taxon>
        <taxon>Ignavibacteriales</taxon>
        <taxon>Melioribacteraceae</taxon>
        <taxon>Stygiobacter</taxon>
    </lineage>
</organism>
<dbReference type="Gene3D" id="3.40.50.200">
    <property type="entry name" value="Peptidase S8/S53 domain"/>
    <property type="match status" value="1"/>
</dbReference>
<dbReference type="InterPro" id="IPR051048">
    <property type="entry name" value="Peptidase_S8/S53_subtilisin"/>
</dbReference>
<dbReference type="PANTHER" id="PTHR43399:SF4">
    <property type="entry name" value="CELL WALL-ASSOCIATED PROTEASE"/>
    <property type="match status" value="1"/>
</dbReference>
<comment type="caution">
    <text evidence="7">The sequence shown here is derived from an EMBL/GenBank/DDBJ whole genome shotgun (WGS) entry which is preliminary data.</text>
</comment>
<dbReference type="InterPro" id="IPR000209">
    <property type="entry name" value="Peptidase_S8/S53_dom"/>
</dbReference>
<proteinExistence type="inferred from homology"/>
<protein>
    <submittedName>
        <fullName evidence="7">S8 family serine peptidase</fullName>
    </submittedName>
</protein>
<dbReference type="InterPro" id="IPR015500">
    <property type="entry name" value="Peptidase_S8_subtilisin-rel"/>
</dbReference>
<name>A0AAE3NW01_9BACT</name>
<dbReference type="PANTHER" id="PTHR43399">
    <property type="entry name" value="SUBTILISIN-RELATED"/>
    <property type="match status" value="1"/>
</dbReference>
<evidence type="ECO:0000256" key="2">
    <source>
        <dbReference type="ARBA" id="ARBA00022670"/>
    </source>
</evidence>
<dbReference type="InterPro" id="IPR023827">
    <property type="entry name" value="Peptidase_S8_Asp-AS"/>
</dbReference>
<accession>A0AAE3NW01</accession>
<dbReference type="GO" id="GO:0004252">
    <property type="term" value="F:serine-type endopeptidase activity"/>
    <property type="evidence" value="ECO:0007669"/>
    <property type="project" value="UniProtKB-UniRule"/>
</dbReference>
<feature type="active site" description="Charge relay system" evidence="5">
    <location>
        <position position="209"/>
    </location>
</feature>
<dbReference type="AlphaFoldDB" id="A0AAE3NW01"/>
<evidence type="ECO:0000256" key="1">
    <source>
        <dbReference type="ARBA" id="ARBA00011073"/>
    </source>
</evidence>
<keyword evidence="8" id="KW-1185">Reference proteome</keyword>
<dbReference type="InterPro" id="IPR036852">
    <property type="entry name" value="Peptidase_S8/S53_dom_sf"/>
</dbReference>